<sequence length="417" mass="47124">MRFERSTVIGSVLLLTVPLFALIQSIATLRPGKKNSMAYLLIALCFFFFFIKIPPLADLYRHFANYAAITSATTLTDVIQGKVDIVLYANFYIFKTLGIPFFVIPGLYTALSVYCYLTALNIVMLHSGKTFSSRQFVLLHLAVLFLINPFIIAMGLRFGFSMAVMTLAMTLFCHKKNQTLAICLMLFAMLTHFSSMLLVGVFLCSRLMRLNRPLTVLFSAIALVTAKFALPFILSHITISGINSYSDVYTSGMYASDYLTSGNANGMINFLIILFPALFLGGYMLGNPMRNQAGDIKNAAAWLVVFVFLCSSSLQAASRYASVASVFLLFYYVAHQGSFLRGRFNYFFLCFMLMATGYNLIENIYVPRRPILLGEMWQSFYKTPLLNLFYGEEEYEQYLRFINRDSGEWIGHEMDLG</sequence>
<reference evidence="3 4" key="1">
    <citation type="submission" date="2018-06" db="EMBL/GenBank/DDBJ databases">
        <authorList>
            <consortium name="Pathogen Informatics"/>
            <person name="Doyle S."/>
        </authorList>
    </citation>
    <scope>NUCLEOTIDE SEQUENCE [LARGE SCALE GENOMIC DNA]</scope>
    <source>
        <strain evidence="3 4">NCTC12961</strain>
    </source>
</reference>
<evidence type="ECO:0000313" key="2">
    <source>
        <dbReference type="EMBL" id="QPS20406.1"/>
    </source>
</evidence>
<dbReference type="EMBL" id="LS483469">
    <property type="protein sequence ID" value="SQI42250.1"/>
    <property type="molecule type" value="Genomic_DNA"/>
</dbReference>
<dbReference type="Proteomes" id="UP000248897">
    <property type="component" value="Chromosome 1"/>
</dbReference>
<organism evidence="3 4">
    <name type="scientific">Serratia plymuthica</name>
    <dbReference type="NCBI Taxonomy" id="82996"/>
    <lineage>
        <taxon>Bacteria</taxon>
        <taxon>Pseudomonadati</taxon>
        <taxon>Pseudomonadota</taxon>
        <taxon>Gammaproteobacteria</taxon>
        <taxon>Enterobacterales</taxon>
        <taxon>Yersiniaceae</taxon>
        <taxon>Serratia</taxon>
    </lineage>
</organism>
<feature type="transmembrane region" description="Helical" evidence="1">
    <location>
        <begin position="299"/>
        <end position="332"/>
    </location>
</feature>
<evidence type="ECO:0000313" key="4">
    <source>
        <dbReference type="Proteomes" id="UP000248897"/>
    </source>
</evidence>
<feature type="transmembrane region" description="Helical" evidence="1">
    <location>
        <begin position="136"/>
        <end position="159"/>
    </location>
</feature>
<feature type="transmembrane region" description="Helical" evidence="1">
    <location>
        <begin position="267"/>
        <end position="287"/>
    </location>
</feature>
<dbReference type="AlphaFoldDB" id="A0A2X4VAB9"/>
<accession>A0A2X4VAB9</accession>
<dbReference type="EMBL" id="CP065673">
    <property type="protein sequence ID" value="QPS20406.1"/>
    <property type="molecule type" value="Genomic_DNA"/>
</dbReference>
<gene>
    <name evidence="2" type="ORF">I6G64_23100</name>
    <name evidence="3" type="ORF">NCTC12961_03558</name>
</gene>
<feature type="transmembrane region" description="Helical" evidence="1">
    <location>
        <begin position="6"/>
        <end position="26"/>
    </location>
</feature>
<keyword evidence="1" id="KW-0812">Transmembrane</keyword>
<feature type="transmembrane region" description="Helical" evidence="1">
    <location>
        <begin position="344"/>
        <end position="361"/>
    </location>
</feature>
<protein>
    <submittedName>
        <fullName evidence="2">EpsG family protein</fullName>
    </submittedName>
</protein>
<dbReference type="RefSeq" id="WP_006326022.1">
    <property type="nucleotide sequence ID" value="NZ_CAMISH010000001.1"/>
</dbReference>
<feature type="transmembrane region" description="Helical" evidence="1">
    <location>
        <begin position="216"/>
        <end position="239"/>
    </location>
</feature>
<feature type="transmembrane region" description="Helical" evidence="1">
    <location>
        <begin position="38"/>
        <end position="57"/>
    </location>
</feature>
<reference evidence="2 5" key="2">
    <citation type="submission" date="2020-12" db="EMBL/GenBank/DDBJ databases">
        <title>FDA dAtabase for Regulatory Grade micrObial Sequences (FDA-ARGOS): Supporting development and validation of Infectious Disease Dx tests.</title>
        <authorList>
            <person name="Sproer C."/>
            <person name="Gronow S."/>
            <person name="Severitt S."/>
            <person name="Schroder I."/>
            <person name="Tallon L."/>
            <person name="Sadzewicz L."/>
            <person name="Zhao X."/>
            <person name="Boylan J."/>
            <person name="Ott S."/>
            <person name="Bowen H."/>
            <person name="Vavikolanu K."/>
            <person name="Mehta A."/>
            <person name="Aluvathingal J."/>
            <person name="Nadendla S."/>
            <person name="Lowell S."/>
            <person name="Myers T."/>
            <person name="Yan Y."/>
            <person name="Sichtig H."/>
        </authorList>
    </citation>
    <scope>NUCLEOTIDE SEQUENCE [LARGE SCALE GENOMIC DNA]</scope>
    <source>
        <strain evidence="2 5">FDAARGOS_907</strain>
    </source>
</reference>
<feature type="transmembrane region" description="Helical" evidence="1">
    <location>
        <begin position="97"/>
        <end position="124"/>
    </location>
</feature>
<dbReference type="Proteomes" id="UP000594967">
    <property type="component" value="Chromosome"/>
</dbReference>
<evidence type="ECO:0000313" key="3">
    <source>
        <dbReference type="EMBL" id="SQI42250.1"/>
    </source>
</evidence>
<name>A0A2X4VAB9_SERPL</name>
<keyword evidence="1" id="KW-1133">Transmembrane helix</keyword>
<keyword evidence="1" id="KW-0472">Membrane</keyword>
<dbReference type="STRING" id="82996.ADP72_21740"/>
<evidence type="ECO:0000256" key="1">
    <source>
        <dbReference type="SAM" id="Phobius"/>
    </source>
</evidence>
<feature type="transmembrane region" description="Helical" evidence="1">
    <location>
        <begin position="179"/>
        <end position="204"/>
    </location>
</feature>
<evidence type="ECO:0000313" key="5">
    <source>
        <dbReference type="Proteomes" id="UP000594967"/>
    </source>
</evidence>
<proteinExistence type="predicted"/>
<keyword evidence="5" id="KW-1185">Reference proteome</keyword>